<dbReference type="Proteomes" id="UP000289340">
    <property type="component" value="Chromosome 16"/>
</dbReference>
<keyword evidence="6" id="KW-0812">Transmembrane</keyword>
<evidence type="ECO:0000256" key="4">
    <source>
        <dbReference type="ARBA" id="ARBA00022927"/>
    </source>
</evidence>
<dbReference type="PANTHER" id="PTHR11753">
    <property type="entry name" value="ADAPTOR COMPLEXES SMALL SUBUNIT FAMILY"/>
    <property type="match status" value="1"/>
</dbReference>
<keyword evidence="5 6" id="KW-0472">Membrane</keyword>
<evidence type="ECO:0000313" key="9">
    <source>
        <dbReference type="Proteomes" id="UP000289340"/>
    </source>
</evidence>
<dbReference type="InterPro" id="IPR016635">
    <property type="entry name" value="AP_complex_ssu"/>
</dbReference>
<dbReference type="GO" id="GO:0030117">
    <property type="term" value="C:membrane coat"/>
    <property type="evidence" value="ECO:0007669"/>
    <property type="project" value="InterPro"/>
</dbReference>
<comment type="caution">
    <text evidence="8">The sequence shown here is derived from an EMBL/GenBank/DDBJ whole genome shotgun (WGS) entry which is preliminary data.</text>
</comment>
<comment type="similarity">
    <text evidence="2">Belongs to the adaptor complexes small subunit family.</text>
</comment>
<comment type="subcellular location">
    <subcellularLocation>
        <location evidence="1">Endomembrane system</location>
    </subcellularLocation>
</comment>
<dbReference type="PROSITE" id="PS00989">
    <property type="entry name" value="CLAT_ADAPTOR_S"/>
    <property type="match status" value="1"/>
</dbReference>
<proteinExistence type="inferred from homology"/>
<keyword evidence="3" id="KW-0813">Transport</keyword>
<keyword evidence="4" id="KW-0653">Protein transport</keyword>
<dbReference type="Gene3D" id="3.30.450.60">
    <property type="match status" value="1"/>
</dbReference>
<dbReference type="SUPFAM" id="SSF64356">
    <property type="entry name" value="SNARE-like"/>
    <property type="match status" value="1"/>
</dbReference>
<dbReference type="InterPro" id="IPR000804">
    <property type="entry name" value="Clathrin_sm-chain_CS"/>
</dbReference>
<dbReference type="GO" id="GO:0006886">
    <property type="term" value="P:intracellular protein transport"/>
    <property type="evidence" value="ECO:0007669"/>
    <property type="project" value="InterPro"/>
</dbReference>
<evidence type="ECO:0000259" key="7">
    <source>
        <dbReference type="Pfam" id="PF01217"/>
    </source>
</evidence>
<dbReference type="InterPro" id="IPR011012">
    <property type="entry name" value="Longin-like_dom_sf"/>
</dbReference>
<dbReference type="AlphaFoldDB" id="A0A445GIE6"/>
<evidence type="ECO:0000256" key="3">
    <source>
        <dbReference type="ARBA" id="ARBA00022448"/>
    </source>
</evidence>
<feature type="transmembrane region" description="Helical" evidence="6">
    <location>
        <begin position="182"/>
        <end position="215"/>
    </location>
</feature>
<evidence type="ECO:0000256" key="5">
    <source>
        <dbReference type="ARBA" id="ARBA00023136"/>
    </source>
</evidence>
<dbReference type="GO" id="GO:0012505">
    <property type="term" value="C:endomembrane system"/>
    <property type="evidence" value="ECO:0007669"/>
    <property type="project" value="UniProtKB-SubCell"/>
</dbReference>
<accession>A0A445GIE6</accession>
<gene>
    <name evidence="8" type="ORF">D0Y65_043665</name>
</gene>
<dbReference type="EMBL" id="QZWG01000016">
    <property type="protein sequence ID" value="RZB60998.1"/>
    <property type="molecule type" value="Genomic_DNA"/>
</dbReference>
<evidence type="ECO:0000256" key="2">
    <source>
        <dbReference type="ARBA" id="ARBA00006972"/>
    </source>
</evidence>
<keyword evidence="9" id="KW-1185">Reference proteome</keyword>
<dbReference type="GO" id="GO:0016192">
    <property type="term" value="P:vesicle-mediated transport"/>
    <property type="evidence" value="ECO:0007669"/>
    <property type="project" value="InterPro"/>
</dbReference>
<organism evidence="8 9">
    <name type="scientific">Glycine soja</name>
    <name type="common">Wild soybean</name>
    <dbReference type="NCBI Taxonomy" id="3848"/>
    <lineage>
        <taxon>Eukaryota</taxon>
        <taxon>Viridiplantae</taxon>
        <taxon>Streptophyta</taxon>
        <taxon>Embryophyta</taxon>
        <taxon>Tracheophyta</taxon>
        <taxon>Spermatophyta</taxon>
        <taxon>Magnoliopsida</taxon>
        <taxon>eudicotyledons</taxon>
        <taxon>Gunneridae</taxon>
        <taxon>Pentapetalae</taxon>
        <taxon>rosids</taxon>
        <taxon>fabids</taxon>
        <taxon>Fabales</taxon>
        <taxon>Fabaceae</taxon>
        <taxon>Papilionoideae</taxon>
        <taxon>50 kb inversion clade</taxon>
        <taxon>NPAAA clade</taxon>
        <taxon>indigoferoid/millettioid clade</taxon>
        <taxon>Phaseoleae</taxon>
        <taxon>Glycine</taxon>
        <taxon>Glycine subgen. Soja</taxon>
    </lineage>
</organism>
<evidence type="ECO:0000256" key="6">
    <source>
        <dbReference type="SAM" id="Phobius"/>
    </source>
</evidence>
<dbReference type="Pfam" id="PF01217">
    <property type="entry name" value="Clat_adaptor_s"/>
    <property type="match status" value="1"/>
</dbReference>
<evidence type="ECO:0000313" key="8">
    <source>
        <dbReference type="EMBL" id="RZB60998.1"/>
    </source>
</evidence>
<protein>
    <submittedName>
        <fullName evidence="8">AP-3 complex subunit sigma isoform B</fullName>
    </submittedName>
</protein>
<name>A0A445GIE6_GLYSO</name>
<dbReference type="InterPro" id="IPR022775">
    <property type="entry name" value="AP_mu_sigma_su"/>
</dbReference>
<reference evidence="8 9" key="1">
    <citation type="submission" date="2018-09" db="EMBL/GenBank/DDBJ databases">
        <title>A high-quality reference genome of wild soybean provides a powerful tool to mine soybean genomes.</title>
        <authorList>
            <person name="Xie M."/>
            <person name="Chung C.Y.L."/>
            <person name="Li M.-W."/>
            <person name="Wong F.-L."/>
            <person name="Chan T.-F."/>
            <person name="Lam H.-M."/>
        </authorList>
    </citation>
    <scope>NUCLEOTIDE SEQUENCE [LARGE SCALE GENOMIC DNA]</scope>
    <source>
        <strain evidence="9">cv. W05</strain>
        <tissue evidence="8">Hypocotyl of etiolated seedlings</tissue>
    </source>
</reference>
<evidence type="ECO:0000256" key="1">
    <source>
        <dbReference type="ARBA" id="ARBA00004308"/>
    </source>
</evidence>
<sequence length="280" mass="32732">MLPHSLLPRSLLPHSLHRWHSSVRSASPFFVSLPSIRFSEGESTGVQRCGGYWWHTRYTFVLGVRSGVPQMNENQWIYKSIMSEEVNMNYENEEECDVNVPHVDCSEAFNTSQVFDSRGDVLRWAQSIAYENGFVAVIVRFDTYRERSKMIKAVLVLNTEGKPRLAKFYQFQISLWRSSMKLFAMCFQVYLTLIDLFFLFAFLLSFLVNIVSFAVLCCRPEHVSNFVDAESFFGPDSRLVYKHFATLYFMFIFDSSENELAMLDLIQGRLWYYLTIYCIV</sequence>
<keyword evidence="6" id="KW-1133">Transmembrane helix</keyword>
<feature type="domain" description="AP complex mu/sigma subunit" evidence="7">
    <location>
        <begin position="150"/>
        <end position="267"/>
    </location>
</feature>